<comment type="function">
    <text evidence="7">Functions as a peptidoglycan terminase that cleaves nascent peptidoglycan strands endolytically to terminate their elongation.</text>
</comment>
<keyword evidence="5 7" id="KW-0456">Lyase</keyword>
<organism evidence="9 10">
    <name type="scientific">Lancefieldella rimae</name>
    <dbReference type="NCBI Taxonomy" id="1383"/>
    <lineage>
        <taxon>Bacteria</taxon>
        <taxon>Bacillati</taxon>
        <taxon>Actinomycetota</taxon>
        <taxon>Coriobacteriia</taxon>
        <taxon>Coriobacteriales</taxon>
        <taxon>Atopobiaceae</taxon>
        <taxon>Lancefieldella</taxon>
    </lineage>
</organism>
<dbReference type="Pfam" id="PF02618">
    <property type="entry name" value="YceG"/>
    <property type="match status" value="1"/>
</dbReference>
<evidence type="ECO:0000256" key="1">
    <source>
        <dbReference type="ARBA" id="ARBA00022475"/>
    </source>
</evidence>
<dbReference type="PANTHER" id="PTHR30518">
    <property type="entry name" value="ENDOLYTIC MUREIN TRANSGLYCOSYLASE"/>
    <property type="match status" value="1"/>
</dbReference>
<dbReference type="CDD" id="cd08010">
    <property type="entry name" value="MltG_like"/>
    <property type="match status" value="1"/>
</dbReference>
<keyword evidence="1 7" id="KW-1003">Cell membrane</keyword>
<evidence type="ECO:0000256" key="2">
    <source>
        <dbReference type="ARBA" id="ARBA00022692"/>
    </source>
</evidence>
<evidence type="ECO:0000256" key="5">
    <source>
        <dbReference type="ARBA" id="ARBA00023239"/>
    </source>
</evidence>
<dbReference type="GO" id="GO:0008932">
    <property type="term" value="F:lytic endotransglycosylase activity"/>
    <property type="evidence" value="ECO:0007669"/>
    <property type="project" value="UniProtKB-UniRule"/>
</dbReference>
<accession>A0A930VVV1</accession>
<evidence type="ECO:0000313" key="9">
    <source>
        <dbReference type="EMBL" id="MBF4807511.1"/>
    </source>
</evidence>
<dbReference type="Proteomes" id="UP000698335">
    <property type="component" value="Unassembled WGS sequence"/>
</dbReference>
<evidence type="ECO:0000313" key="10">
    <source>
        <dbReference type="Proteomes" id="UP000698335"/>
    </source>
</evidence>
<reference evidence="9" key="1">
    <citation type="submission" date="2020-04" db="EMBL/GenBank/DDBJ databases">
        <title>Deep metagenomics examines the oral microbiome during advanced dental caries in children, revealing novel taxa and co-occurrences with host molecules.</title>
        <authorList>
            <person name="Baker J.L."/>
            <person name="Morton J.T."/>
            <person name="Dinis M."/>
            <person name="Alvarez R."/>
            <person name="Tran N.C."/>
            <person name="Knight R."/>
            <person name="Edlund A."/>
        </authorList>
    </citation>
    <scope>NUCLEOTIDE SEQUENCE</scope>
    <source>
        <strain evidence="9">JCVI_38_bin.5</strain>
    </source>
</reference>
<keyword evidence="2 7" id="KW-0812">Transmembrane</keyword>
<dbReference type="EMBL" id="JABZGW010000061">
    <property type="protein sequence ID" value="MBF4807511.1"/>
    <property type="molecule type" value="Genomic_DNA"/>
</dbReference>
<comment type="similarity">
    <text evidence="7">Belongs to the transglycosylase MltG family.</text>
</comment>
<feature type="region of interest" description="Disordered" evidence="8">
    <location>
        <begin position="1"/>
        <end position="58"/>
    </location>
</feature>
<dbReference type="GO" id="GO:0005886">
    <property type="term" value="C:plasma membrane"/>
    <property type="evidence" value="ECO:0007669"/>
    <property type="project" value="UniProtKB-SubCell"/>
</dbReference>
<comment type="subcellular location">
    <subcellularLocation>
        <location evidence="7">Cell membrane</location>
        <topology evidence="7">Single-pass membrane protein</topology>
    </subcellularLocation>
</comment>
<gene>
    <name evidence="7 9" type="primary">mltG</name>
    <name evidence="9" type="ORF">HXK26_02280</name>
</gene>
<dbReference type="AlphaFoldDB" id="A0A930VVV1"/>
<evidence type="ECO:0000256" key="3">
    <source>
        <dbReference type="ARBA" id="ARBA00022989"/>
    </source>
</evidence>
<dbReference type="NCBIfam" id="TIGR00247">
    <property type="entry name" value="endolytic transglycosylase MltG"/>
    <property type="match status" value="1"/>
</dbReference>
<feature type="transmembrane region" description="Helical" evidence="7">
    <location>
        <begin position="94"/>
        <end position="116"/>
    </location>
</feature>
<evidence type="ECO:0000256" key="4">
    <source>
        <dbReference type="ARBA" id="ARBA00023136"/>
    </source>
</evidence>
<feature type="site" description="Important for catalytic activity" evidence="7">
    <location>
        <position position="327"/>
    </location>
</feature>
<evidence type="ECO:0000256" key="8">
    <source>
        <dbReference type="SAM" id="MobiDB-lite"/>
    </source>
</evidence>
<keyword evidence="3 7" id="KW-1133">Transmembrane helix</keyword>
<evidence type="ECO:0000256" key="7">
    <source>
        <dbReference type="HAMAP-Rule" id="MF_02065"/>
    </source>
</evidence>
<dbReference type="GO" id="GO:0071555">
    <property type="term" value="P:cell wall organization"/>
    <property type="evidence" value="ECO:0007669"/>
    <property type="project" value="UniProtKB-KW"/>
</dbReference>
<comment type="caution">
    <text evidence="9">The sequence shown here is derived from an EMBL/GenBank/DDBJ whole genome shotgun (WGS) entry which is preliminary data.</text>
</comment>
<dbReference type="Gene3D" id="3.30.1490.480">
    <property type="entry name" value="Endolytic murein transglycosylase"/>
    <property type="match status" value="1"/>
</dbReference>
<dbReference type="PANTHER" id="PTHR30518:SF2">
    <property type="entry name" value="ENDOLYTIC MUREIN TRANSGLYCOSYLASE"/>
    <property type="match status" value="1"/>
</dbReference>
<sequence>MAVEPETDTSYVGGTHFKEDKEAPKASEERFEDRAVVKEPLQDTTEVRSELETTRAKSPLKMAHISTRSAAATKRAARGAINHRNKQARRRSRVFMALLTLALIVAAAGIFIFVVIPKITDAVNPTQTITNGEEVTVTIPDGAGASAVADILYKNKVIANKAEFLAQLKKQQADQTIKSGTYKIVTGMTPAEIIRLLSEGPNVAAEGLVIPEGYTVSQVAEAVEKYYGISKDDFMAQAKASNYVDDYPFLQDAVNANDSLEGYLFPKTYNLDGTPDANSVIRAMLDQYEQEIEDVNFDAARINLKARYGLDFTDQQILTVASIIEKEASNQEDRGNVSSVLYNRMSQDMPLQSDTTLAYSLGREATADELQSMTDDPYNTYAHDGLPPTPICSPGLNSIKAALEPNTTEYLYFWITKNEHVFSKTYDEHLEAIQNSKDKA</sequence>
<keyword evidence="6 7" id="KW-0961">Cell wall biogenesis/degradation</keyword>
<feature type="compositionally biased region" description="Basic and acidic residues" evidence="8">
    <location>
        <begin position="16"/>
        <end position="55"/>
    </location>
</feature>
<proteinExistence type="inferred from homology"/>
<dbReference type="EC" id="4.2.2.29" evidence="7"/>
<comment type="catalytic activity">
    <reaction evidence="7">
        <text>a peptidoglycan chain = a peptidoglycan chain with N-acetyl-1,6-anhydromuramyl-[peptide] at the reducing end + a peptidoglycan chain with N-acetylglucosamine at the non-reducing end.</text>
        <dbReference type="EC" id="4.2.2.29"/>
    </reaction>
</comment>
<evidence type="ECO:0000256" key="6">
    <source>
        <dbReference type="ARBA" id="ARBA00023316"/>
    </source>
</evidence>
<dbReference type="GO" id="GO:0009252">
    <property type="term" value="P:peptidoglycan biosynthetic process"/>
    <property type="evidence" value="ECO:0007669"/>
    <property type="project" value="UniProtKB-UniRule"/>
</dbReference>
<protein>
    <recommendedName>
        <fullName evidence="7">Endolytic murein transglycosylase</fullName>
        <ecNumber evidence="7">4.2.2.29</ecNumber>
    </recommendedName>
    <alternativeName>
        <fullName evidence="7">Peptidoglycan lytic transglycosylase</fullName>
    </alternativeName>
    <alternativeName>
        <fullName evidence="7">Peptidoglycan polymerization terminase</fullName>
    </alternativeName>
</protein>
<dbReference type="InterPro" id="IPR003770">
    <property type="entry name" value="MLTG-like"/>
</dbReference>
<keyword evidence="4 7" id="KW-0472">Membrane</keyword>
<dbReference type="HAMAP" id="MF_02065">
    <property type="entry name" value="MltG"/>
    <property type="match status" value="1"/>
</dbReference>
<name>A0A930VVV1_9ACTN</name>